<keyword evidence="12" id="KW-1185">Reference proteome</keyword>
<organism evidence="11 12">
    <name type="scientific">Lacipirellula parvula</name>
    <dbReference type="NCBI Taxonomy" id="2650471"/>
    <lineage>
        <taxon>Bacteria</taxon>
        <taxon>Pseudomonadati</taxon>
        <taxon>Planctomycetota</taxon>
        <taxon>Planctomycetia</taxon>
        <taxon>Pirellulales</taxon>
        <taxon>Lacipirellulaceae</taxon>
        <taxon>Lacipirellula</taxon>
    </lineage>
</organism>
<dbReference type="InterPro" id="IPR001509">
    <property type="entry name" value="Epimerase_deHydtase"/>
</dbReference>
<evidence type="ECO:0000313" key="11">
    <source>
        <dbReference type="EMBL" id="BBO31379.1"/>
    </source>
</evidence>
<keyword evidence="5 9" id="KW-0560">Oxidoreductase</keyword>
<dbReference type="RefSeq" id="WP_152097535.1">
    <property type="nucleotide sequence ID" value="NZ_AP021861.1"/>
</dbReference>
<dbReference type="EC" id="1.1.1.271" evidence="3 9"/>
<feature type="binding site" evidence="9">
    <location>
        <position position="204"/>
    </location>
    <ligand>
        <name>substrate</name>
    </ligand>
</feature>
<dbReference type="PANTHER" id="PTHR43238:SF1">
    <property type="entry name" value="GDP-L-FUCOSE SYNTHASE"/>
    <property type="match status" value="1"/>
</dbReference>
<accession>A0A5K7XEE9</accession>
<dbReference type="FunFam" id="3.40.50.720:FF:000101">
    <property type="entry name" value="GDP-L-fucose synthase"/>
    <property type="match status" value="1"/>
</dbReference>
<dbReference type="InterPro" id="IPR036291">
    <property type="entry name" value="NAD(P)-bd_dom_sf"/>
</dbReference>
<comment type="function">
    <text evidence="9">Catalyzes the two-step NADP-dependent conversion of GDP-4-dehydro-6-deoxy-D-mannose to GDP-fucose, involving an epimerase and a reductase reaction.</text>
</comment>
<dbReference type="Gene3D" id="3.40.50.720">
    <property type="entry name" value="NAD(P)-binding Rossmann-like Domain"/>
    <property type="match status" value="1"/>
</dbReference>
<comment type="pathway">
    <text evidence="1 9">Nucleotide-sugar biosynthesis; GDP-L-fucose biosynthesis via de novo pathway; GDP-L-fucose from GDP-alpha-D-mannose: step 2/2.</text>
</comment>
<comment type="similarity">
    <text evidence="2 9">Belongs to the NAD(P)-dependent epimerase/dehydratase family. Fucose synthase subfamily.</text>
</comment>
<evidence type="ECO:0000256" key="1">
    <source>
        <dbReference type="ARBA" id="ARBA00004883"/>
    </source>
</evidence>
<dbReference type="Pfam" id="PF01370">
    <property type="entry name" value="Epimerase"/>
    <property type="match status" value="1"/>
</dbReference>
<dbReference type="GO" id="GO:0050577">
    <property type="term" value="F:GDP-L-fucose synthase activity"/>
    <property type="evidence" value="ECO:0007669"/>
    <property type="project" value="UniProtKB-UniRule"/>
</dbReference>
<evidence type="ECO:0000256" key="6">
    <source>
        <dbReference type="ARBA" id="ARBA00023235"/>
    </source>
</evidence>
<dbReference type="InterPro" id="IPR028614">
    <property type="entry name" value="GDP_fucose/colitose_synth"/>
</dbReference>
<keyword evidence="4 9" id="KW-0521">NADP</keyword>
<evidence type="ECO:0000256" key="8">
    <source>
        <dbReference type="ARBA" id="ARBA00051935"/>
    </source>
</evidence>
<dbReference type="GO" id="GO:0016853">
    <property type="term" value="F:isomerase activity"/>
    <property type="evidence" value="ECO:0007669"/>
    <property type="project" value="UniProtKB-KW"/>
</dbReference>
<feature type="site" description="Important for catalytic activity" evidence="9">
    <location>
        <position position="111"/>
    </location>
</feature>
<evidence type="ECO:0000256" key="7">
    <source>
        <dbReference type="ARBA" id="ARBA00023268"/>
    </source>
</evidence>
<comment type="catalytic activity">
    <reaction evidence="8 9">
        <text>GDP-beta-L-fucose + NADP(+) = GDP-4-dehydro-alpha-D-rhamnose + NADPH + H(+)</text>
        <dbReference type="Rhea" id="RHEA:18885"/>
        <dbReference type="ChEBI" id="CHEBI:15378"/>
        <dbReference type="ChEBI" id="CHEBI:57273"/>
        <dbReference type="ChEBI" id="CHEBI:57783"/>
        <dbReference type="ChEBI" id="CHEBI:57964"/>
        <dbReference type="ChEBI" id="CHEBI:58349"/>
        <dbReference type="EC" id="1.1.1.271"/>
    </reaction>
</comment>
<feature type="binding site" evidence="9">
    <location>
        <begin position="165"/>
        <end position="168"/>
    </location>
    <ligand>
        <name>NADP(+)</name>
        <dbReference type="ChEBI" id="CHEBI:58349"/>
    </ligand>
</feature>
<sequence>MIERNLPIFVTGHRGMVGSALVRRLSSAGFTDVLTATRSELDLREQAAVDAWFDAHRPAYVIHAAGTVGGIQANSTRPAEFLYDNLMIHATVLQAAYRTGVEKLLYLGSSCIYPRDCPQPIKEEYLLTGPLEKTNEAYAVAKIAGLKSCEAYRKQYGCRFISAMPTNLYGPNDNFDLTSSHVVPALIRKFHEAKVSNASHVPVWGSGRPKREFLHVDDLADACLFLMNEYEGDSTINVGSGEDLTIAELAGLIRDAVCPGVEIRFDASMPDGTPRKLLDVSKLHALGWRHRTPLNEGLASAYEWYCSRLPVAAAG</sequence>
<dbReference type="Proteomes" id="UP000326837">
    <property type="component" value="Chromosome"/>
</dbReference>
<dbReference type="SUPFAM" id="SSF51735">
    <property type="entry name" value="NAD(P)-binding Rossmann-fold domains"/>
    <property type="match status" value="1"/>
</dbReference>
<dbReference type="GO" id="GO:0042351">
    <property type="term" value="P:'de novo' GDP-L-fucose biosynthetic process"/>
    <property type="evidence" value="ECO:0007669"/>
    <property type="project" value="UniProtKB-UniRule"/>
</dbReference>
<dbReference type="EMBL" id="AP021861">
    <property type="protein sequence ID" value="BBO31379.1"/>
    <property type="molecule type" value="Genomic_DNA"/>
</dbReference>
<feature type="binding site" evidence="9">
    <location>
        <position position="211"/>
    </location>
    <ligand>
        <name>substrate</name>
    </ligand>
</feature>
<proteinExistence type="inferred from homology"/>
<dbReference type="CDD" id="cd05239">
    <property type="entry name" value="GDP_FS_SDR_e"/>
    <property type="match status" value="1"/>
</dbReference>
<evidence type="ECO:0000256" key="3">
    <source>
        <dbReference type="ARBA" id="ARBA00012371"/>
    </source>
</evidence>
<evidence type="ECO:0000256" key="2">
    <source>
        <dbReference type="ARBA" id="ARBA00005959"/>
    </source>
</evidence>
<feature type="binding site" evidence="9">
    <location>
        <position position="189"/>
    </location>
    <ligand>
        <name>substrate</name>
    </ligand>
</feature>
<dbReference type="Gene3D" id="3.90.25.10">
    <property type="entry name" value="UDP-galactose 4-epimerase, domain 1"/>
    <property type="match status" value="1"/>
</dbReference>
<gene>
    <name evidence="9" type="primary">fcl</name>
    <name evidence="11" type="ORF">PLANPX_0991</name>
</gene>
<dbReference type="HAMAP" id="MF_00956">
    <property type="entry name" value="GDP_fucose_synth"/>
    <property type="match status" value="1"/>
</dbReference>
<evidence type="ECO:0000256" key="9">
    <source>
        <dbReference type="HAMAP-Rule" id="MF_00956"/>
    </source>
</evidence>
<reference evidence="12" key="1">
    <citation type="submission" date="2019-10" db="EMBL/GenBank/DDBJ databases">
        <title>Lacipirellula parvula gen. nov., sp. nov., representing a lineage of planctomycetes widespread in freshwater anoxic habitats, and description of the family Lacipirellulaceae.</title>
        <authorList>
            <person name="Dedysh S.N."/>
            <person name="Kulichevskaya I.S."/>
            <person name="Beletsky A.V."/>
            <person name="Rakitin A.L."/>
            <person name="Mardanov A.V."/>
            <person name="Ivanova A.A."/>
            <person name="Saltykova V.X."/>
            <person name="Rijpstra W.I.C."/>
            <person name="Sinninghe Damste J.S."/>
            <person name="Ravin N.V."/>
        </authorList>
    </citation>
    <scope>NUCLEOTIDE SEQUENCE [LARGE SCALE GENOMIC DNA]</scope>
    <source>
        <strain evidence="12">PX69</strain>
    </source>
</reference>
<feature type="active site" description="Proton donor/acceptor" evidence="9">
    <location>
        <position position="138"/>
    </location>
</feature>
<feature type="binding site" evidence="9">
    <location>
        <begin position="12"/>
        <end position="18"/>
    </location>
    <ligand>
        <name>NADP(+)</name>
        <dbReference type="ChEBI" id="CHEBI:58349"/>
    </ligand>
</feature>
<evidence type="ECO:0000256" key="4">
    <source>
        <dbReference type="ARBA" id="ARBA00022857"/>
    </source>
</evidence>
<name>A0A5K7XEE9_9BACT</name>
<feature type="domain" description="NAD-dependent epimerase/dehydratase" evidence="10">
    <location>
        <begin position="8"/>
        <end position="239"/>
    </location>
</feature>
<keyword evidence="7 9" id="KW-0511">Multifunctional enzyme</keyword>
<dbReference type="AlphaFoldDB" id="A0A5K7XEE9"/>
<evidence type="ECO:0000313" key="12">
    <source>
        <dbReference type="Proteomes" id="UP000326837"/>
    </source>
</evidence>
<feature type="binding site" evidence="9">
    <location>
        <position position="142"/>
    </location>
    <ligand>
        <name>NADP(+)</name>
        <dbReference type="ChEBI" id="CHEBI:58349"/>
    </ligand>
</feature>
<feature type="site" description="Important for catalytic activity" evidence="9">
    <location>
        <position position="109"/>
    </location>
</feature>
<feature type="binding site" evidence="9">
    <location>
        <begin position="107"/>
        <end position="110"/>
    </location>
    <ligand>
        <name>NADP(+)</name>
        <dbReference type="ChEBI" id="CHEBI:58349"/>
    </ligand>
</feature>
<dbReference type="KEGG" id="lpav:PLANPX_0991"/>
<evidence type="ECO:0000256" key="5">
    <source>
        <dbReference type="ARBA" id="ARBA00023002"/>
    </source>
</evidence>
<protein>
    <recommendedName>
        <fullName evidence="3 9">GDP-L-fucose synthase</fullName>
        <ecNumber evidence="3 9">1.1.1.271</ecNumber>
    </recommendedName>
    <alternativeName>
        <fullName evidence="9">GDP-4-keto-6-deoxy-D-mannose-3,5-epimerase-4-reductase</fullName>
    </alternativeName>
</protein>
<evidence type="ECO:0000259" key="10">
    <source>
        <dbReference type="Pfam" id="PF01370"/>
    </source>
</evidence>
<keyword evidence="6 9" id="KW-0413">Isomerase</keyword>
<dbReference type="UniPathway" id="UPA00128">
    <property type="reaction ID" value="UER00191"/>
</dbReference>
<feature type="binding site" evidence="9">
    <location>
        <position position="181"/>
    </location>
    <ligand>
        <name>NADP(+)</name>
        <dbReference type="ChEBI" id="CHEBI:58349"/>
    </ligand>
</feature>
<feature type="binding site" evidence="9">
    <location>
        <position position="271"/>
    </location>
    <ligand>
        <name>substrate</name>
    </ligand>
</feature>
<dbReference type="PANTHER" id="PTHR43238">
    <property type="entry name" value="GDP-L-FUCOSE SYNTHASE"/>
    <property type="match status" value="1"/>
</dbReference>
<dbReference type="GO" id="GO:0070401">
    <property type="term" value="F:NADP+ binding"/>
    <property type="evidence" value="ECO:0007669"/>
    <property type="project" value="UniProtKB-UniRule"/>
</dbReference>